<protein>
    <submittedName>
        <fullName evidence="2">(thale cress) hypothetical protein</fullName>
    </submittedName>
</protein>
<dbReference type="InterPro" id="IPR036397">
    <property type="entry name" value="RNaseH_sf"/>
</dbReference>
<dbReference type="GO" id="GO:0003676">
    <property type="term" value="F:nucleic acid binding"/>
    <property type="evidence" value="ECO:0007669"/>
    <property type="project" value="InterPro"/>
</dbReference>
<dbReference type="PANTHER" id="PTHR47074">
    <property type="entry name" value="BNAC02G40300D PROTEIN"/>
    <property type="match status" value="1"/>
</dbReference>
<dbReference type="InterPro" id="IPR002156">
    <property type="entry name" value="RNaseH_domain"/>
</dbReference>
<dbReference type="SUPFAM" id="SSF53098">
    <property type="entry name" value="Ribonuclease H-like"/>
    <property type="match status" value="1"/>
</dbReference>
<dbReference type="InterPro" id="IPR044730">
    <property type="entry name" value="RNase_H-like_dom_plant"/>
</dbReference>
<evidence type="ECO:0000259" key="1">
    <source>
        <dbReference type="Pfam" id="PF13456"/>
    </source>
</evidence>
<evidence type="ECO:0000313" key="2">
    <source>
        <dbReference type="EMBL" id="CAD5333942.1"/>
    </source>
</evidence>
<dbReference type="InterPro" id="IPR052929">
    <property type="entry name" value="RNase_H-like_EbsB-rel"/>
</dbReference>
<reference evidence="2 3" key="1">
    <citation type="submission" date="2020-09" db="EMBL/GenBank/DDBJ databases">
        <authorList>
            <person name="Ashkenazy H."/>
        </authorList>
    </citation>
    <scope>NUCLEOTIDE SEQUENCE [LARGE SCALE GENOMIC DNA]</scope>
    <source>
        <strain evidence="3">cv. Cdm-0</strain>
    </source>
</reference>
<dbReference type="CDD" id="cd06222">
    <property type="entry name" value="RNase_H_like"/>
    <property type="match status" value="1"/>
</dbReference>
<feature type="domain" description="RNase H type-1" evidence="1">
    <location>
        <begin position="26"/>
        <end position="141"/>
    </location>
</feature>
<dbReference type="Pfam" id="PF13456">
    <property type="entry name" value="RVT_3"/>
    <property type="match status" value="1"/>
</dbReference>
<dbReference type="PANTHER" id="PTHR47074:SF78">
    <property type="entry name" value="GB|AAF30348.1-RELATED"/>
    <property type="match status" value="1"/>
</dbReference>
<dbReference type="Proteomes" id="UP000516314">
    <property type="component" value="Chromosome 5"/>
</dbReference>
<organism evidence="2 3">
    <name type="scientific">Arabidopsis thaliana</name>
    <name type="common">Mouse-ear cress</name>
    <dbReference type="NCBI Taxonomy" id="3702"/>
    <lineage>
        <taxon>Eukaryota</taxon>
        <taxon>Viridiplantae</taxon>
        <taxon>Streptophyta</taxon>
        <taxon>Embryophyta</taxon>
        <taxon>Tracheophyta</taxon>
        <taxon>Spermatophyta</taxon>
        <taxon>Magnoliopsida</taxon>
        <taxon>eudicotyledons</taxon>
        <taxon>Gunneridae</taxon>
        <taxon>Pentapetalae</taxon>
        <taxon>rosids</taxon>
        <taxon>malvids</taxon>
        <taxon>Brassicales</taxon>
        <taxon>Brassicaceae</taxon>
        <taxon>Camelineae</taxon>
        <taxon>Arabidopsis</taxon>
    </lineage>
</organism>
<dbReference type="InterPro" id="IPR012337">
    <property type="entry name" value="RNaseH-like_sf"/>
</dbReference>
<evidence type="ECO:0000313" key="3">
    <source>
        <dbReference type="Proteomes" id="UP000516314"/>
    </source>
</evidence>
<proteinExistence type="predicted"/>
<gene>
    <name evidence="2" type="ORF">AT9943_LOCUS21277</name>
</gene>
<dbReference type="GO" id="GO:0004523">
    <property type="term" value="F:RNA-DNA hybrid ribonuclease activity"/>
    <property type="evidence" value="ECO:0007669"/>
    <property type="project" value="InterPro"/>
</dbReference>
<sequence>MIEVTEAVEQAVIDTREWIENIATSEQGTSGSGLGWIIRNSHGTFMECGMSKFQGRAPVEESECTALIWALQSSWNLGYIKIEFDGDNLSIIRLINGKAVNPRLRHYLDEISHWHCMFTEVKFTFHHREQNKCADILARQALTGPIHYT</sequence>
<name>A0A7G2FHI2_ARATH</name>
<dbReference type="Gene3D" id="3.30.420.10">
    <property type="entry name" value="Ribonuclease H-like superfamily/Ribonuclease H"/>
    <property type="match status" value="1"/>
</dbReference>
<accession>A0A7G2FHI2</accession>
<dbReference type="AlphaFoldDB" id="A0A7G2FHI2"/>
<dbReference type="EMBL" id="LR881470">
    <property type="protein sequence ID" value="CAD5333942.1"/>
    <property type="molecule type" value="Genomic_DNA"/>
</dbReference>